<dbReference type="Proteomes" id="UP000515369">
    <property type="component" value="Chromosome"/>
</dbReference>
<dbReference type="Pfam" id="PF00512">
    <property type="entry name" value="HisKA"/>
    <property type="match status" value="1"/>
</dbReference>
<dbReference type="Gene3D" id="1.20.120.160">
    <property type="entry name" value="HPT domain"/>
    <property type="match status" value="1"/>
</dbReference>
<dbReference type="FunFam" id="3.30.565.10:FF:000010">
    <property type="entry name" value="Sensor histidine kinase RcsC"/>
    <property type="match status" value="1"/>
</dbReference>
<dbReference type="EMBL" id="CP059732">
    <property type="protein sequence ID" value="QMW07001.1"/>
    <property type="molecule type" value="Genomic_DNA"/>
</dbReference>
<keyword evidence="10" id="KW-0067">ATP-binding</keyword>
<feature type="modified residue" description="4-aspartylphosphate" evidence="17">
    <location>
        <position position="650"/>
    </location>
</feature>
<evidence type="ECO:0000259" key="21">
    <source>
        <dbReference type="PROSITE" id="PS50112"/>
    </source>
</evidence>
<dbReference type="InterPro" id="IPR036890">
    <property type="entry name" value="HATPase_C_sf"/>
</dbReference>
<keyword evidence="7 18" id="KW-0812">Transmembrane</keyword>
<comment type="subcellular location">
    <subcellularLocation>
        <location evidence="2">Cell membrane</location>
        <topology evidence="2">Multi-pass membrane protein</topology>
    </subcellularLocation>
</comment>
<evidence type="ECO:0000256" key="10">
    <source>
        <dbReference type="ARBA" id="ARBA00022840"/>
    </source>
</evidence>
<gene>
    <name evidence="24" type="ORF">H3H32_18420</name>
</gene>
<evidence type="ECO:0000256" key="12">
    <source>
        <dbReference type="ARBA" id="ARBA00023012"/>
    </source>
</evidence>
<dbReference type="Pfam" id="PF05227">
    <property type="entry name" value="CHASE3"/>
    <property type="match status" value="1"/>
</dbReference>
<dbReference type="SMART" id="SM00388">
    <property type="entry name" value="HisKA"/>
    <property type="match status" value="1"/>
</dbReference>
<sequence>MVALGLLITILIGLNARQTIYRLIGVNNWVVHTYQVLNKTQRMLALLTTMDNDLRGYLLSNNLYFKADFEKNSREMSQLLKRVQSLTSDNPIQTKRLQSLNALFHTKLVRSHSLFKTGVIKQGKAHLDSIDYFLTISSQFYQVLKATESYENVLLETRVAQSERSASYATLSNLVGAIAALVMILWAIYVLYQSLQKSNRLNQKLAESEQQTKKLLDAVPVSVVIVQQDGQFYYANQAARKLMNNGRETGEDTVMIAPGELFRFPDGEPYPLEQRPTYRALQGEATQVDDLELRVNGNVIQLLSTASPVYDIEGNLRYVITSSIDISERVKSQKHLQEAKKLAEKAAKIKEDFLANMSHEIRTPLNAMLGFSELLEGTVLNQDQQEFIGLIRTAGKNLLTIVNDILDISKLEAGMIKLESIPFSIPMLTGSIWSMCQASATDKGLQLIVKADPELPPVLLGDPTRLTQILLNLLNNAIKFTKQGSVTLHVELGRQASTESVRARFIVQDTGIGIAPTVLPTIFDRFQQAEDFTTRYYGGTGLGLSIVKALVELQGGSVAVTSTPGEGSQFIVEIPYLIAKEQMSVNPQPVSTTTPIGENVRVLVVEDNLMNQKLALQVLKRLGYEAQVAGDGQQALDLLKENTVDIILMDLQMPVMDGYETTRQIRSRLNSAVPIIAMTAHALPSEQEECLKVGMNDFLPKPFQLHELQTLLRNYLFTKVPISTTSSGYKPTSLSNTNFSVEPLLQAVGNDRKLALDLLEIYLEETPPTIDQLQLALHEQDIAEIKRIIHTQQVHTKMLGLSEATRLILATEAQVRTEKGMMSITPLVEDYIKEVNAVLPQIRQYVQTAGHAAD</sequence>
<dbReference type="SMART" id="SM00387">
    <property type="entry name" value="HATPase_c"/>
    <property type="match status" value="1"/>
</dbReference>
<dbReference type="Gene3D" id="3.40.50.2300">
    <property type="match status" value="1"/>
</dbReference>
<evidence type="ECO:0000256" key="2">
    <source>
        <dbReference type="ARBA" id="ARBA00004651"/>
    </source>
</evidence>
<feature type="domain" description="Histidine kinase" evidence="19">
    <location>
        <begin position="356"/>
        <end position="578"/>
    </location>
</feature>
<dbReference type="InterPro" id="IPR036641">
    <property type="entry name" value="HPT_dom_sf"/>
</dbReference>
<evidence type="ECO:0000256" key="5">
    <source>
        <dbReference type="ARBA" id="ARBA00022553"/>
    </source>
</evidence>
<dbReference type="SMART" id="SM00086">
    <property type="entry name" value="PAC"/>
    <property type="match status" value="1"/>
</dbReference>
<evidence type="ECO:0000259" key="19">
    <source>
        <dbReference type="PROSITE" id="PS50109"/>
    </source>
</evidence>
<evidence type="ECO:0000256" key="15">
    <source>
        <dbReference type="ARBA" id="ARBA00068150"/>
    </source>
</evidence>
<dbReference type="InterPro" id="IPR013656">
    <property type="entry name" value="PAS_4"/>
</dbReference>
<feature type="domain" description="Response regulatory" evidence="20">
    <location>
        <begin position="601"/>
        <end position="716"/>
    </location>
</feature>
<dbReference type="PROSITE" id="PS50112">
    <property type="entry name" value="PAS"/>
    <property type="match status" value="1"/>
</dbReference>
<protein>
    <recommendedName>
        <fullName evidence="15">Sensory/regulatory protein RpfC</fullName>
        <ecNumber evidence="3">2.7.13.3</ecNumber>
    </recommendedName>
</protein>
<dbReference type="CDD" id="cd00082">
    <property type="entry name" value="HisKA"/>
    <property type="match status" value="1"/>
</dbReference>
<evidence type="ECO:0000259" key="22">
    <source>
        <dbReference type="PROSITE" id="PS50113"/>
    </source>
</evidence>
<evidence type="ECO:0000256" key="14">
    <source>
        <dbReference type="ARBA" id="ARBA00064003"/>
    </source>
</evidence>
<dbReference type="PANTHER" id="PTHR45339:SF1">
    <property type="entry name" value="HYBRID SIGNAL TRANSDUCTION HISTIDINE KINASE J"/>
    <property type="match status" value="1"/>
</dbReference>
<evidence type="ECO:0000256" key="16">
    <source>
        <dbReference type="PROSITE-ProRule" id="PRU00110"/>
    </source>
</evidence>
<dbReference type="FunFam" id="1.10.287.130:FF:000002">
    <property type="entry name" value="Two-component osmosensing histidine kinase"/>
    <property type="match status" value="1"/>
</dbReference>
<dbReference type="SUPFAM" id="SSF52172">
    <property type="entry name" value="CheY-like"/>
    <property type="match status" value="1"/>
</dbReference>
<dbReference type="GO" id="GO:0005886">
    <property type="term" value="C:plasma membrane"/>
    <property type="evidence" value="ECO:0007669"/>
    <property type="project" value="UniProtKB-SubCell"/>
</dbReference>
<evidence type="ECO:0000256" key="7">
    <source>
        <dbReference type="ARBA" id="ARBA00022692"/>
    </source>
</evidence>
<evidence type="ECO:0000256" key="18">
    <source>
        <dbReference type="SAM" id="Phobius"/>
    </source>
</evidence>
<keyword evidence="11 18" id="KW-1133">Transmembrane helix</keyword>
<dbReference type="EC" id="2.7.13.3" evidence="3"/>
<dbReference type="CDD" id="cd16922">
    <property type="entry name" value="HATPase_EvgS-ArcB-TorS-like"/>
    <property type="match status" value="1"/>
</dbReference>
<dbReference type="PROSITE" id="PS50110">
    <property type="entry name" value="RESPONSE_REGULATORY"/>
    <property type="match status" value="1"/>
</dbReference>
<dbReference type="InterPro" id="IPR007891">
    <property type="entry name" value="CHASE3"/>
</dbReference>
<dbReference type="GO" id="GO:0005524">
    <property type="term" value="F:ATP binding"/>
    <property type="evidence" value="ECO:0007669"/>
    <property type="project" value="UniProtKB-KW"/>
</dbReference>
<evidence type="ECO:0000259" key="20">
    <source>
        <dbReference type="PROSITE" id="PS50110"/>
    </source>
</evidence>
<dbReference type="SUPFAM" id="SSF55874">
    <property type="entry name" value="ATPase domain of HSP90 chaperone/DNA topoisomerase II/histidine kinase"/>
    <property type="match status" value="1"/>
</dbReference>
<comment type="subunit">
    <text evidence="14">At low DSF concentrations, interacts with RpfF.</text>
</comment>
<organism evidence="24 25">
    <name type="scientific">Spirosoma foliorum</name>
    <dbReference type="NCBI Taxonomy" id="2710596"/>
    <lineage>
        <taxon>Bacteria</taxon>
        <taxon>Pseudomonadati</taxon>
        <taxon>Bacteroidota</taxon>
        <taxon>Cytophagia</taxon>
        <taxon>Cytophagales</taxon>
        <taxon>Cytophagaceae</taxon>
        <taxon>Spirosoma</taxon>
    </lineage>
</organism>
<feature type="transmembrane region" description="Helical" evidence="18">
    <location>
        <begin position="171"/>
        <end position="192"/>
    </location>
</feature>
<evidence type="ECO:0000313" key="25">
    <source>
        <dbReference type="Proteomes" id="UP000515369"/>
    </source>
</evidence>
<evidence type="ECO:0000256" key="17">
    <source>
        <dbReference type="PROSITE-ProRule" id="PRU00169"/>
    </source>
</evidence>
<reference evidence="24 25" key="1">
    <citation type="submission" date="2020-07" db="EMBL/GenBank/DDBJ databases">
        <title>Spirosoma foliorum sp. nov., isolated from the leaves on the Nejang mountain Korea, Republic of.</title>
        <authorList>
            <person name="Ho H."/>
            <person name="Lee Y.-J."/>
            <person name="Nurcahyanto D.-A."/>
            <person name="Kim S.-G."/>
        </authorList>
    </citation>
    <scope>NUCLEOTIDE SEQUENCE [LARGE SCALE GENOMIC DNA]</scope>
    <source>
        <strain evidence="24 25">PL0136</strain>
    </source>
</reference>
<feature type="domain" description="PAS" evidence="21">
    <location>
        <begin position="208"/>
        <end position="244"/>
    </location>
</feature>
<evidence type="ECO:0000256" key="6">
    <source>
        <dbReference type="ARBA" id="ARBA00022679"/>
    </source>
</evidence>
<dbReference type="SUPFAM" id="SSF47384">
    <property type="entry name" value="Homodimeric domain of signal transducing histidine kinase"/>
    <property type="match status" value="1"/>
</dbReference>
<proteinExistence type="predicted"/>
<evidence type="ECO:0000256" key="8">
    <source>
        <dbReference type="ARBA" id="ARBA00022741"/>
    </source>
</evidence>
<dbReference type="Gene3D" id="3.30.450.20">
    <property type="entry name" value="PAS domain"/>
    <property type="match status" value="1"/>
</dbReference>
<evidence type="ECO:0000256" key="9">
    <source>
        <dbReference type="ARBA" id="ARBA00022777"/>
    </source>
</evidence>
<dbReference type="SMART" id="SM00448">
    <property type="entry name" value="REC"/>
    <property type="match status" value="1"/>
</dbReference>
<dbReference type="Pfam" id="PF00072">
    <property type="entry name" value="Response_reg"/>
    <property type="match status" value="1"/>
</dbReference>
<evidence type="ECO:0000256" key="13">
    <source>
        <dbReference type="ARBA" id="ARBA00023136"/>
    </source>
</evidence>
<keyword evidence="12" id="KW-0902">Two-component regulatory system</keyword>
<feature type="modified residue" description="Phosphohistidine" evidence="16">
    <location>
        <position position="790"/>
    </location>
</feature>
<dbReference type="CDD" id="cd00130">
    <property type="entry name" value="PAS"/>
    <property type="match status" value="1"/>
</dbReference>
<evidence type="ECO:0000259" key="23">
    <source>
        <dbReference type="PROSITE" id="PS50894"/>
    </source>
</evidence>
<evidence type="ECO:0000256" key="11">
    <source>
        <dbReference type="ARBA" id="ARBA00022989"/>
    </source>
</evidence>
<dbReference type="KEGG" id="sfol:H3H32_18420"/>
<dbReference type="InterPro" id="IPR003594">
    <property type="entry name" value="HATPase_dom"/>
</dbReference>
<keyword evidence="5 17" id="KW-0597">Phosphoprotein</keyword>
<keyword evidence="4" id="KW-1003">Cell membrane</keyword>
<dbReference type="Pfam" id="PF02518">
    <property type="entry name" value="HATPase_c"/>
    <property type="match status" value="1"/>
</dbReference>
<dbReference type="InterPro" id="IPR035965">
    <property type="entry name" value="PAS-like_dom_sf"/>
</dbReference>
<dbReference type="InterPro" id="IPR011006">
    <property type="entry name" value="CheY-like_superfamily"/>
</dbReference>
<dbReference type="CDD" id="cd17546">
    <property type="entry name" value="REC_hyHK_CKI1_RcsC-like"/>
    <property type="match status" value="1"/>
</dbReference>
<name>A0A7G5H7A9_9BACT</name>
<dbReference type="InterPro" id="IPR003661">
    <property type="entry name" value="HisK_dim/P_dom"/>
</dbReference>
<dbReference type="SUPFAM" id="SSF47226">
    <property type="entry name" value="Histidine-containing phosphotransfer domain, HPT domain"/>
    <property type="match status" value="1"/>
</dbReference>
<keyword evidence="8" id="KW-0547">Nucleotide-binding</keyword>
<dbReference type="InterPro" id="IPR001610">
    <property type="entry name" value="PAC"/>
</dbReference>
<dbReference type="InterPro" id="IPR036097">
    <property type="entry name" value="HisK_dim/P_sf"/>
</dbReference>
<evidence type="ECO:0000313" key="24">
    <source>
        <dbReference type="EMBL" id="QMW07001.1"/>
    </source>
</evidence>
<keyword evidence="6" id="KW-0808">Transferase</keyword>
<dbReference type="SUPFAM" id="SSF55785">
    <property type="entry name" value="PYP-like sensor domain (PAS domain)"/>
    <property type="match status" value="1"/>
</dbReference>
<dbReference type="InterPro" id="IPR005467">
    <property type="entry name" value="His_kinase_dom"/>
</dbReference>
<accession>A0A7G5H7A9</accession>
<dbReference type="InterPro" id="IPR001789">
    <property type="entry name" value="Sig_transdc_resp-reg_receiver"/>
</dbReference>
<evidence type="ECO:0000256" key="1">
    <source>
        <dbReference type="ARBA" id="ARBA00000085"/>
    </source>
</evidence>
<dbReference type="PANTHER" id="PTHR45339">
    <property type="entry name" value="HYBRID SIGNAL TRANSDUCTION HISTIDINE KINASE J"/>
    <property type="match status" value="1"/>
</dbReference>
<dbReference type="PROSITE" id="PS50109">
    <property type="entry name" value="HIS_KIN"/>
    <property type="match status" value="1"/>
</dbReference>
<dbReference type="InterPro" id="IPR000014">
    <property type="entry name" value="PAS"/>
</dbReference>
<dbReference type="InterPro" id="IPR008207">
    <property type="entry name" value="Sig_transdc_His_kin_Hpt_dom"/>
</dbReference>
<keyword evidence="9" id="KW-0418">Kinase</keyword>
<evidence type="ECO:0000256" key="3">
    <source>
        <dbReference type="ARBA" id="ARBA00012438"/>
    </source>
</evidence>
<dbReference type="PRINTS" id="PR00344">
    <property type="entry name" value="BCTRLSENSOR"/>
</dbReference>
<dbReference type="PROSITE" id="PS50894">
    <property type="entry name" value="HPT"/>
    <property type="match status" value="1"/>
</dbReference>
<dbReference type="InterPro" id="IPR004358">
    <property type="entry name" value="Sig_transdc_His_kin-like_C"/>
</dbReference>
<dbReference type="Gene3D" id="3.30.565.10">
    <property type="entry name" value="Histidine kinase-like ATPase, C-terminal domain"/>
    <property type="match status" value="1"/>
</dbReference>
<keyword evidence="13 18" id="KW-0472">Membrane</keyword>
<comment type="catalytic activity">
    <reaction evidence="1">
        <text>ATP + protein L-histidine = ADP + protein N-phospho-L-histidine.</text>
        <dbReference type="EC" id="2.7.13.3"/>
    </reaction>
</comment>
<dbReference type="Pfam" id="PF08448">
    <property type="entry name" value="PAS_4"/>
    <property type="match status" value="1"/>
</dbReference>
<feature type="domain" description="HPt" evidence="23">
    <location>
        <begin position="751"/>
        <end position="849"/>
    </location>
</feature>
<evidence type="ECO:0000256" key="4">
    <source>
        <dbReference type="ARBA" id="ARBA00022475"/>
    </source>
</evidence>
<dbReference type="InterPro" id="IPR000700">
    <property type="entry name" value="PAS-assoc_C"/>
</dbReference>
<dbReference type="Gene3D" id="1.10.287.130">
    <property type="match status" value="1"/>
</dbReference>
<dbReference type="GO" id="GO:0000155">
    <property type="term" value="F:phosphorelay sensor kinase activity"/>
    <property type="evidence" value="ECO:0007669"/>
    <property type="project" value="InterPro"/>
</dbReference>
<dbReference type="PROSITE" id="PS50113">
    <property type="entry name" value="PAC"/>
    <property type="match status" value="1"/>
</dbReference>
<feature type="domain" description="PAC" evidence="22">
    <location>
        <begin position="286"/>
        <end position="338"/>
    </location>
</feature>
<keyword evidence="25" id="KW-1185">Reference proteome</keyword>
<dbReference type="AlphaFoldDB" id="A0A7G5H7A9"/>